<feature type="domain" description="Carrier" evidence="1">
    <location>
        <begin position="10"/>
        <end position="86"/>
    </location>
</feature>
<dbReference type="PROSITE" id="PS50075">
    <property type="entry name" value="CARRIER"/>
    <property type="match status" value="1"/>
</dbReference>
<dbReference type="RefSeq" id="WP_189445478.1">
    <property type="nucleotide sequence ID" value="NZ_BMZI01000006.1"/>
</dbReference>
<dbReference type="InterPro" id="IPR009081">
    <property type="entry name" value="PP-bd_ACP"/>
</dbReference>
<organism evidence="2 3">
    <name type="scientific">Salinicola rhizosphaerae</name>
    <dbReference type="NCBI Taxonomy" id="1443141"/>
    <lineage>
        <taxon>Bacteria</taxon>
        <taxon>Pseudomonadati</taxon>
        <taxon>Pseudomonadota</taxon>
        <taxon>Gammaproteobacteria</taxon>
        <taxon>Oceanospirillales</taxon>
        <taxon>Halomonadaceae</taxon>
        <taxon>Salinicola</taxon>
    </lineage>
</organism>
<dbReference type="Proteomes" id="UP000646745">
    <property type="component" value="Unassembled WGS sequence"/>
</dbReference>
<evidence type="ECO:0000313" key="3">
    <source>
        <dbReference type="Proteomes" id="UP000646745"/>
    </source>
</evidence>
<dbReference type="SUPFAM" id="SSF47336">
    <property type="entry name" value="ACP-like"/>
    <property type="match status" value="1"/>
</dbReference>
<dbReference type="EMBL" id="BMZI01000006">
    <property type="protein sequence ID" value="GHB28719.1"/>
    <property type="molecule type" value="Genomic_DNA"/>
</dbReference>
<accession>A0ABQ3EAV7</accession>
<comment type="caution">
    <text evidence="2">The sequence shown here is derived from an EMBL/GenBank/DDBJ whole genome shotgun (WGS) entry which is preliminary data.</text>
</comment>
<evidence type="ECO:0000259" key="1">
    <source>
        <dbReference type="PROSITE" id="PS50075"/>
    </source>
</evidence>
<evidence type="ECO:0000313" key="2">
    <source>
        <dbReference type="EMBL" id="GHB28719.1"/>
    </source>
</evidence>
<sequence length="93" mass="10411">MNASTPTDARDPALSLERLRADIAQILGESPEEIADDDNLVDHGLDSMRVLNLASRWSETGVEIPFAELMEQPTLNEWWARIDALQRRAPEAP</sequence>
<reference evidence="3" key="1">
    <citation type="journal article" date="2019" name="Int. J. Syst. Evol. Microbiol.">
        <title>The Global Catalogue of Microorganisms (GCM) 10K type strain sequencing project: providing services to taxonomists for standard genome sequencing and annotation.</title>
        <authorList>
            <consortium name="The Broad Institute Genomics Platform"/>
            <consortium name="The Broad Institute Genome Sequencing Center for Infectious Disease"/>
            <person name="Wu L."/>
            <person name="Ma J."/>
        </authorList>
    </citation>
    <scope>NUCLEOTIDE SEQUENCE [LARGE SCALE GENOMIC DNA]</scope>
    <source>
        <strain evidence="3">KCTC 32998</strain>
    </source>
</reference>
<dbReference type="Gene3D" id="1.10.1200.10">
    <property type="entry name" value="ACP-like"/>
    <property type="match status" value="1"/>
</dbReference>
<proteinExistence type="predicted"/>
<keyword evidence="3" id="KW-1185">Reference proteome</keyword>
<gene>
    <name evidence="2" type="ORF">GCM10009038_29540</name>
</gene>
<protein>
    <recommendedName>
        <fullName evidence="1">Carrier domain-containing protein</fullName>
    </recommendedName>
</protein>
<dbReference type="Pfam" id="PF00550">
    <property type="entry name" value="PP-binding"/>
    <property type="match status" value="1"/>
</dbReference>
<dbReference type="InterPro" id="IPR036736">
    <property type="entry name" value="ACP-like_sf"/>
</dbReference>
<name>A0ABQ3EAV7_9GAMM</name>